<sequence length="107" mass="11318">MPAPSGVGRWLAAPVRFRRRRRHRVGGGSHPVGGGSSSRPAERAPAPTAAWSWPGAAGLLRLLPAAGTAHPSSCSSRSGSPRLQWLFFRCSLAVRRPLLSSQVLLSS</sequence>
<dbReference type="PaxDb" id="39947-A0A0P0X5T3"/>
<dbReference type="Proteomes" id="UP000059680">
    <property type="component" value="Chromosome 7"/>
</dbReference>
<protein>
    <submittedName>
        <fullName evidence="2">Os07g0463900 protein</fullName>
    </submittedName>
</protein>
<accession>A0A0P0X5T3</accession>
<reference evidence="2 3" key="2">
    <citation type="journal article" date="2013" name="Plant Cell Physiol.">
        <title>Rice Annotation Project Database (RAP-DB): an integrative and interactive database for rice genomics.</title>
        <authorList>
            <person name="Sakai H."/>
            <person name="Lee S.S."/>
            <person name="Tanaka T."/>
            <person name="Numa H."/>
            <person name="Kim J."/>
            <person name="Kawahara Y."/>
            <person name="Wakimoto H."/>
            <person name="Yang C.C."/>
            <person name="Iwamoto M."/>
            <person name="Abe T."/>
            <person name="Yamada Y."/>
            <person name="Muto A."/>
            <person name="Inokuchi H."/>
            <person name="Ikemura T."/>
            <person name="Matsumoto T."/>
            <person name="Sasaki T."/>
            <person name="Itoh T."/>
        </authorList>
    </citation>
    <scope>NUCLEOTIDE SEQUENCE [LARGE SCALE GENOMIC DNA]</scope>
    <source>
        <strain evidence="3">cv. Nipponbare</strain>
    </source>
</reference>
<evidence type="ECO:0000256" key="1">
    <source>
        <dbReference type="SAM" id="MobiDB-lite"/>
    </source>
</evidence>
<gene>
    <name evidence="2" type="ordered locus">Os07g0463900</name>
    <name evidence="2" type="ORF">OSNPB_070463900</name>
</gene>
<feature type="compositionally biased region" description="Gly residues" evidence="1">
    <location>
        <begin position="26"/>
        <end position="36"/>
    </location>
</feature>
<keyword evidence="3" id="KW-1185">Reference proteome</keyword>
<organism evidence="2 3">
    <name type="scientific">Oryza sativa subsp. japonica</name>
    <name type="common">Rice</name>
    <dbReference type="NCBI Taxonomy" id="39947"/>
    <lineage>
        <taxon>Eukaryota</taxon>
        <taxon>Viridiplantae</taxon>
        <taxon>Streptophyta</taxon>
        <taxon>Embryophyta</taxon>
        <taxon>Tracheophyta</taxon>
        <taxon>Spermatophyta</taxon>
        <taxon>Magnoliopsida</taxon>
        <taxon>Liliopsida</taxon>
        <taxon>Poales</taxon>
        <taxon>Poaceae</taxon>
        <taxon>BOP clade</taxon>
        <taxon>Oryzoideae</taxon>
        <taxon>Oryzeae</taxon>
        <taxon>Oryzinae</taxon>
        <taxon>Oryza</taxon>
        <taxon>Oryza sativa</taxon>
    </lineage>
</organism>
<feature type="region of interest" description="Disordered" evidence="1">
    <location>
        <begin position="18"/>
        <end position="49"/>
    </location>
</feature>
<evidence type="ECO:0000313" key="2">
    <source>
        <dbReference type="EMBL" id="BAT01385.1"/>
    </source>
</evidence>
<evidence type="ECO:0000313" key="3">
    <source>
        <dbReference type="Proteomes" id="UP000059680"/>
    </source>
</evidence>
<feature type="compositionally biased region" description="Low complexity" evidence="1">
    <location>
        <begin position="37"/>
        <end position="49"/>
    </location>
</feature>
<dbReference type="InParanoid" id="A0A0P0X5T3"/>
<proteinExistence type="predicted"/>
<reference evidence="2 3" key="3">
    <citation type="journal article" date="2013" name="Rice">
        <title>Improvement of the Oryza sativa Nipponbare reference genome using next generation sequence and optical map data.</title>
        <authorList>
            <person name="Kawahara Y."/>
            <person name="de la Bastide M."/>
            <person name="Hamilton J.P."/>
            <person name="Kanamori H."/>
            <person name="McCombie W.R."/>
            <person name="Ouyang S."/>
            <person name="Schwartz D.C."/>
            <person name="Tanaka T."/>
            <person name="Wu J."/>
            <person name="Zhou S."/>
            <person name="Childs K.L."/>
            <person name="Davidson R.M."/>
            <person name="Lin H."/>
            <person name="Quesada-Ocampo L."/>
            <person name="Vaillancourt B."/>
            <person name="Sakai H."/>
            <person name="Lee S.S."/>
            <person name="Kim J."/>
            <person name="Numa H."/>
            <person name="Itoh T."/>
            <person name="Buell C.R."/>
            <person name="Matsumoto T."/>
        </authorList>
    </citation>
    <scope>NUCLEOTIDE SEQUENCE [LARGE SCALE GENOMIC DNA]</scope>
    <source>
        <strain evidence="3">cv. Nipponbare</strain>
    </source>
</reference>
<name>A0A0P0X5T3_ORYSJ</name>
<dbReference type="EMBL" id="AP014963">
    <property type="protein sequence ID" value="BAT01385.1"/>
    <property type="molecule type" value="Genomic_DNA"/>
</dbReference>
<dbReference type="AlphaFoldDB" id="A0A0P0X5T3"/>
<reference evidence="3" key="1">
    <citation type="journal article" date="2005" name="Nature">
        <title>The map-based sequence of the rice genome.</title>
        <authorList>
            <consortium name="International rice genome sequencing project (IRGSP)"/>
            <person name="Matsumoto T."/>
            <person name="Wu J."/>
            <person name="Kanamori H."/>
            <person name="Katayose Y."/>
            <person name="Fujisawa M."/>
            <person name="Namiki N."/>
            <person name="Mizuno H."/>
            <person name="Yamamoto K."/>
            <person name="Antonio B.A."/>
            <person name="Baba T."/>
            <person name="Sakata K."/>
            <person name="Nagamura Y."/>
            <person name="Aoki H."/>
            <person name="Arikawa K."/>
            <person name="Arita K."/>
            <person name="Bito T."/>
            <person name="Chiden Y."/>
            <person name="Fujitsuka N."/>
            <person name="Fukunaka R."/>
            <person name="Hamada M."/>
            <person name="Harada C."/>
            <person name="Hayashi A."/>
            <person name="Hijishita S."/>
            <person name="Honda M."/>
            <person name="Hosokawa S."/>
            <person name="Ichikawa Y."/>
            <person name="Idonuma A."/>
            <person name="Iijima M."/>
            <person name="Ikeda M."/>
            <person name="Ikeno M."/>
            <person name="Ito K."/>
            <person name="Ito S."/>
            <person name="Ito T."/>
            <person name="Ito Y."/>
            <person name="Ito Y."/>
            <person name="Iwabuchi A."/>
            <person name="Kamiya K."/>
            <person name="Karasawa W."/>
            <person name="Kurita K."/>
            <person name="Katagiri S."/>
            <person name="Kikuta A."/>
            <person name="Kobayashi H."/>
            <person name="Kobayashi N."/>
            <person name="Machita K."/>
            <person name="Maehara T."/>
            <person name="Masukawa M."/>
            <person name="Mizubayashi T."/>
            <person name="Mukai Y."/>
            <person name="Nagasaki H."/>
            <person name="Nagata Y."/>
            <person name="Naito S."/>
            <person name="Nakashima M."/>
            <person name="Nakama Y."/>
            <person name="Nakamichi Y."/>
            <person name="Nakamura M."/>
            <person name="Meguro A."/>
            <person name="Negishi M."/>
            <person name="Ohta I."/>
            <person name="Ohta T."/>
            <person name="Okamoto M."/>
            <person name="Ono N."/>
            <person name="Saji S."/>
            <person name="Sakaguchi M."/>
            <person name="Sakai K."/>
            <person name="Shibata M."/>
            <person name="Shimokawa T."/>
            <person name="Song J."/>
            <person name="Takazaki Y."/>
            <person name="Terasawa K."/>
            <person name="Tsugane M."/>
            <person name="Tsuji K."/>
            <person name="Ueda S."/>
            <person name="Waki K."/>
            <person name="Yamagata H."/>
            <person name="Yamamoto M."/>
            <person name="Yamamoto S."/>
            <person name="Yamane H."/>
            <person name="Yoshiki S."/>
            <person name="Yoshihara R."/>
            <person name="Yukawa K."/>
            <person name="Zhong H."/>
            <person name="Yano M."/>
            <person name="Yuan Q."/>
            <person name="Ouyang S."/>
            <person name="Liu J."/>
            <person name="Jones K.M."/>
            <person name="Gansberger K."/>
            <person name="Moffat K."/>
            <person name="Hill J."/>
            <person name="Bera J."/>
            <person name="Fadrosh D."/>
            <person name="Jin S."/>
            <person name="Johri S."/>
            <person name="Kim M."/>
            <person name="Overton L."/>
            <person name="Reardon M."/>
            <person name="Tsitrin T."/>
            <person name="Vuong H."/>
            <person name="Weaver B."/>
            <person name="Ciecko A."/>
            <person name="Tallon L."/>
            <person name="Jackson J."/>
            <person name="Pai G."/>
            <person name="Aken S.V."/>
            <person name="Utterback T."/>
            <person name="Reidmuller S."/>
            <person name="Feldblyum T."/>
            <person name="Hsiao J."/>
            <person name="Zismann V."/>
            <person name="Iobst S."/>
            <person name="de Vazeille A.R."/>
            <person name="Buell C.R."/>
            <person name="Ying K."/>
            <person name="Li Y."/>
            <person name="Lu T."/>
            <person name="Huang Y."/>
            <person name="Zhao Q."/>
            <person name="Feng Q."/>
            <person name="Zhang L."/>
            <person name="Zhu J."/>
            <person name="Weng Q."/>
            <person name="Mu J."/>
            <person name="Lu Y."/>
            <person name="Fan D."/>
            <person name="Liu Y."/>
            <person name="Guan J."/>
            <person name="Zhang Y."/>
            <person name="Yu S."/>
            <person name="Liu X."/>
            <person name="Zhang Y."/>
            <person name="Hong G."/>
            <person name="Han B."/>
            <person name="Choisne N."/>
            <person name="Demange N."/>
            <person name="Orjeda G."/>
            <person name="Samain S."/>
            <person name="Cattolico L."/>
            <person name="Pelletier E."/>
            <person name="Couloux A."/>
            <person name="Segurens B."/>
            <person name="Wincker P."/>
            <person name="D'Hont A."/>
            <person name="Scarpelli C."/>
            <person name="Weissenbach J."/>
            <person name="Salanoubat M."/>
            <person name="Quetier F."/>
            <person name="Yu Y."/>
            <person name="Kim H.R."/>
            <person name="Rambo T."/>
            <person name="Currie J."/>
            <person name="Collura K."/>
            <person name="Luo M."/>
            <person name="Yang T."/>
            <person name="Ammiraju J.S.S."/>
            <person name="Engler F."/>
            <person name="Soderlund C."/>
            <person name="Wing R.A."/>
            <person name="Palmer L.E."/>
            <person name="de la Bastide M."/>
            <person name="Spiegel L."/>
            <person name="Nascimento L."/>
            <person name="Zutavern T."/>
            <person name="O'Shaughnessy A."/>
            <person name="Dike S."/>
            <person name="Dedhia N."/>
            <person name="Preston R."/>
            <person name="Balija V."/>
            <person name="McCombie W.R."/>
            <person name="Chow T."/>
            <person name="Chen H."/>
            <person name="Chung M."/>
            <person name="Chen C."/>
            <person name="Shaw J."/>
            <person name="Wu H."/>
            <person name="Hsiao K."/>
            <person name="Chao Y."/>
            <person name="Chu M."/>
            <person name="Cheng C."/>
            <person name="Hour A."/>
            <person name="Lee P."/>
            <person name="Lin S."/>
            <person name="Lin Y."/>
            <person name="Liou J."/>
            <person name="Liu S."/>
            <person name="Hsing Y."/>
            <person name="Raghuvanshi S."/>
            <person name="Mohanty A."/>
            <person name="Bharti A.K."/>
            <person name="Gaur A."/>
            <person name="Gupta V."/>
            <person name="Kumar D."/>
            <person name="Ravi V."/>
            <person name="Vij S."/>
            <person name="Kapur A."/>
            <person name="Khurana P."/>
            <person name="Khurana P."/>
            <person name="Khurana J.P."/>
            <person name="Tyagi A.K."/>
            <person name="Gaikwad K."/>
            <person name="Singh A."/>
            <person name="Dalal V."/>
            <person name="Srivastava S."/>
            <person name="Dixit A."/>
            <person name="Pal A.K."/>
            <person name="Ghazi I.A."/>
            <person name="Yadav M."/>
            <person name="Pandit A."/>
            <person name="Bhargava A."/>
            <person name="Sureshbabu K."/>
            <person name="Batra K."/>
            <person name="Sharma T.R."/>
            <person name="Mohapatra T."/>
            <person name="Singh N.K."/>
            <person name="Messing J."/>
            <person name="Nelson A.B."/>
            <person name="Fuks G."/>
            <person name="Kavchok S."/>
            <person name="Keizer G."/>
            <person name="Linton E."/>
            <person name="Llaca V."/>
            <person name="Song R."/>
            <person name="Tanyolac B."/>
            <person name="Young S."/>
            <person name="Ho-Il K."/>
            <person name="Hahn J.H."/>
            <person name="Sangsakoo G."/>
            <person name="Vanavichit A."/>
            <person name="de Mattos Luiz.A.T."/>
            <person name="Zimmer P.D."/>
            <person name="Malone G."/>
            <person name="Dellagostin O."/>
            <person name="de Oliveira A.C."/>
            <person name="Bevan M."/>
            <person name="Bancroft I."/>
            <person name="Minx P."/>
            <person name="Cordum H."/>
            <person name="Wilson R."/>
            <person name="Cheng Z."/>
            <person name="Jin W."/>
            <person name="Jiang J."/>
            <person name="Leong S.A."/>
            <person name="Iwama H."/>
            <person name="Gojobori T."/>
            <person name="Itoh T."/>
            <person name="Niimura Y."/>
            <person name="Fujii Y."/>
            <person name="Habara T."/>
            <person name="Sakai H."/>
            <person name="Sato Y."/>
            <person name="Wilson G."/>
            <person name="Kumar K."/>
            <person name="McCouch S."/>
            <person name="Juretic N."/>
            <person name="Hoen D."/>
            <person name="Wright S."/>
            <person name="Bruskiewich R."/>
            <person name="Bureau T."/>
            <person name="Miyao A."/>
            <person name="Hirochika H."/>
            <person name="Nishikawa T."/>
            <person name="Kadowaki K."/>
            <person name="Sugiura M."/>
            <person name="Burr B."/>
            <person name="Sasaki T."/>
        </authorList>
    </citation>
    <scope>NUCLEOTIDE SEQUENCE [LARGE SCALE GENOMIC DNA]</scope>
    <source>
        <strain evidence="3">cv. Nipponbare</strain>
    </source>
</reference>